<protein>
    <submittedName>
        <fullName evidence="1">Uncharacterized protein</fullName>
    </submittedName>
</protein>
<name>A0A2M7R6G4_9BACT</name>
<evidence type="ECO:0000313" key="2">
    <source>
        <dbReference type="Proteomes" id="UP000230767"/>
    </source>
</evidence>
<dbReference type="Proteomes" id="UP000230767">
    <property type="component" value="Unassembled WGS sequence"/>
</dbReference>
<evidence type="ECO:0000313" key="1">
    <source>
        <dbReference type="EMBL" id="PIY88681.1"/>
    </source>
</evidence>
<proteinExistence type="predicted"/>
<comment type="caution">
    <text evidence="1">The sequence shown here is derived from an EMBL/GenBank/DDBJ whole genome shotgun (WGS) entry which is preliminary data.</text>
</comment>
<gene>
    <name evidence="1" type="ORF">COY73_03105</name>
</gene>
<accession>A0A2M7R6G4</accession>
<dbReference type="EMBL" id="PFLW01000074">
    <property type="protein sequence ID" value="PIY88681.1"/>
    <property type="molecule type" value="Genomic_DNA"/>
</dbReference>
<dbReference type="AlphaFoldDB" id="A0A2M7R6G4"/>
<organism evidence="1 2">
    <name type="scientific">Candidatus Nealsonbacteria bacterium CG_4_10_14_0_8_um_filter_37_14</name>
    <dbReference type="NCBI Taxonomy" id="1974684"/>
    <lineage>
        <taxon>Bacteria</taxon>
        <taxon>Candidatus Nealsoniibacteriota</taxon>
    </lineage>
</organism>
<reference evidence="2" key="1">
    <citation type="submission" date="2017-09" db="EMBL/GenBank/DDBJ databases">
        <title>Depth-based differentiation of microbial function through sediment-hosted aquifers and enrichment of novel symbionts in the deep terrestrial subsurface.</title>
        <authorList>
            <person name="Probst A.J."/>
            <person name="Ladd B."/>
            <person name="Jarett J.K."/>
            <person name="Geller-Mcgrath D.E."/>
            <person name="Sieber C.M.K."/>
            <person name="Emerson J.B."/>
            <person name="Anantharaman K."/>
            <person name="Thomas B.C."/>
            <person name="Malmstrom R."/>
            <person name="Stieglmeier M."/>
            <person name="Klingl A."/>
            <person name="Woyke T."/>
            <person name="Ryan C.M."/>
            <person name="Banfield J.F."/>
        </authorList>
    </citation>
    <scope>NUCLEOTIDE SEQUENCE [LARGE SCALE GENOMIC DNA]</scope>
</reference>
<sequence length="71" mass="7927">MGQIEAERAMREKLLVGTGNVPAKGGNCLYTTGYLLKMVKVRGKKEKEFFFRDRWGEVGAIRPASAFTFVA</sequence>